<proteinExistence type="predicted"/>
<accession>A0A2P2KDR5</accession>
<evidence type="ECO:0000256" key="1">
    <source>
        <dbReference type="ARBA" id="ARBA00022737"/>
    </source>
</evidence>
<dbReference type="InterPro" id="IPR037104">
    <property type="entry name" value="Annexin_sf"/>
</dbReference>
<dbReference type="PANTHER" id="PTHR10502">
    <property type="entry name" value="ANNEXIN"/>
    <property type="match status" value="1"/>
</dbReference>
<dbReference type="PANTHER" id="PTHR10502:SF99">
    <property type="entry name" value="ANNEXIN D3"/>
    <property type="match status" value="1"/>
</dbReference>
<dbReference type="PROSITE" id="PS00223">
    <property type="entry name" value="ANNEXIN_1"/>
    <property type="match status" value="1"/>
</dbReference>
<dbReference type="SMART" id="SM00335">
    <property type="entry name" value="ANX"/>
    <property type="match status" value="2"/>
</dbReference>
<dbReference type="GO" id="GO:0009414">
    <property type="term" value="P:response to water deprivation"/>
    <property type="evidence" value="ECO:0007669"/>
    <property type="project" value="TreeGrafter"/>
</dbReference>
<protein>
    <submittedName>
        <fullName evidence="3">Annexin</fullName>
    </submittedName>
</protein>
<dbReference type="InterPro" id="IPR018502">
    <property type="entry name" value="Annexin_repeat"/>
</dbReference>
<dbReference type="InterPro" id="IPR018252">
    <property type="entry name" value="Annexin_repeat_CS"/>
</dbReference>
<dbReference type="PROSITE" id="PS51897">
    <property type="entry name" value="ANNEXIN_2"/>
    <property type="match status" value="1"/>
</dbReference>
<keyword evidence="1" id="KW-0677">Repeat</keyword>
<dbReference type="Gene3D" id="1.10.220.10">
    <property type="entry name" value="Annexin"/>
    <property type="match status" value="2"/>
</dbReference>
<dbReference type="GO" id="GO:0009409">
    <property type="term" value="P:response to cold"/>
    <property type="evidence" value="ECO:0007669"/>
    <property type="project" value="TreeGrafter"/>
</dbReference>
<sequence length="130" mass="14892">MKQLFHDDVLYILCTRNLYQLRATFKFYEEKYGIPIDQEVRGCGNGQMESMLIKVISCIDSPEKHIAEVIGNGTDEDSLTRAIVTRAEVDLMKIRGEYFNMFQSSLEDTVIGHTSGDHKHFLMTLLGRTI</sequence>
<dbReference type="GO" id="GO:0009651">
    <property type="term" value="P:response to salt stress"/>
    <property type="evidence" value="ECO:0007669"/>
    <property type="project" value="TreeGrafter"/>
</dbReference>
<dbReference type="GO" id="GO:0001786">
    <property type="term" value="F:phosphatidylserine binding"/>
    <property type="evidence" value="ECO:0007669"/>
    <property type="project" value="TreeGrafter"/>
</dbReference>
<dbReference type="EMBL" id="GGEC01023400">
    <property type="protein sequence ID" value="MBX03884.1"/>
    <property type="molecule type" value="Transcribed_RNA"/>
</dbReference>
<reference evidence="3" key="1">
    <citation type="submission" date="2018-02" db="EMBL/GenBank/DDBJ databases">
        <title>Rhizophora mucronata_Transcriptome.</title>
        <authorList>
            <person name="Meera S.P."/>
            <person name="Sreeshan A."/>
            <person name="Augustine A."/>
        </authorList>
    </citation>
    <scope>NUCLEOTIDE SEQUENCE</scope>
    <source>
        <tissue evidence="3">Leaf</tissue>
    </source>
</reference>
<dbReference type="Pfam" id="PF00191">
    <property type="entry name" value="Annexin"/>
    <property type="match status" value="2"/>
</dbReference>
<dbReference type="GO" id="GO:0005509">
    <property type="term" value="F:calcium ion binding"/>
    <property type="evidence" value="ECO:0007669"/>
    <property type="project" value="InterPro"/>
</dbReference>
<dbReference type="SUPFAM" id="SSF47874">
    <property type="entry name" value="Annexin"/>
    <property type="match status" value="1"/>
</dbReference>
<dbReference type="GO" id="GO:0005737">
    <property type="term" value="C:cytoplasm"/>
    <property type="evidence" value="ECO:0007669"/>
    <property type="project" value="TreeGrafter"/>
</dbReference>
<dbReference type="GO" id="GO:0005544">
    <property type="term" value="F:calcium-dependent phospholipid binding"/>
    <property type="evidence" value="ECO:0007669"/>
    <property type="project" value="InterPro"/>
</dbReference>
<organism evidence="3">
    <name type="scientific">Rhizophora mucronata</name>
    <name type="common">Asiatic mangrove</name>
    <dbReference type="NCBI Taxonomy" id="61149"/>
    <lineage>
        <taxon>Eukaryota</taxon>
        <taxon>Viridiplantae</taxon>
        <taxon>Streptophyta</taxon>
        <taxon>Embryophyta</taxon>
        <taxon>Tracheophyta</taxon>
        <taxon>Spermatophyta</taxon>
        <taxon>Magnoliopsida</taxon>
        <taxon>eudicotyledons</taxon>
        <taxon>Gunneridae</taxon>
        <taxon>Pentapetalae</taxon>
        <taxon>rosids</taxon>
        <taxon>fabids</taxon>
        <taxon>Malpighiales</taxon>
        <taxon>Rhizophoraceae</taxon>
        <taxon>Rhizophora</taxon>
    </lineage>
</organism>
<name>A0A2P2KDR5_RHIMU</name>
<keyword evidence="2" id="KW-0041">Annexin</keyword>
<dbReference type="GO" id="GO:0005886">
    <property type="term" value="C:plasma membrane"/>
    <property type="evidence" value="ECO:0007669"/>
    <property type="project" value="TreeGrafter"/>
</dbReference>
<evidence type="ECO:0000313" key="3">
    <source>
        <dbReference type="EMBL" id="MBX03884.1"/>
    </source>
</evidence>
<dbReference type="GO" id="GO:0009408">
    <property type="term" value="P:response to heat"/>
    <property type="evidence" value="ECO:0007669"/>
    <property type="project" value="TreeGrafter"/>
</dbReference>
<evidence type="ECO:0000256" key="2">
    <source>
        <dbReference type="ARBA" id="ARBA00023216"/>
    </source>
</evidence>
<dbReference type="AlphaFoldDB" id="A0A2P2KDR5"/>